<dbReference type="Proteomes" id="UP000249922">
    <property type="component" value="Chromosome"/>
</dbReference>
<sequence length="68" mass="7446">MVIVLQRTSSSWFSKVWIGERSMLDAGLMLERLLLDGSPLPSSRIALDVTKPGVGIDTGFLPFLGRGR</sequence>
<dbReference type="EMBL" id="CP030239">
    <property type="protein sequence ID" value="AWX92325.1"/>
    <property type="molecule type" value="Genomic_DNA"/>
</dbReference>
<accession>A0ABM6WP93</accession>
<gene>
    <name evidence="1" type="ORF">DPM13_00930</name>
</gene>
<evidence type="ECO:0000313" key="1">
    <source>
        <dbReference type="EMBL" id="AWX92325.1"/>
    </source>
</evidence>
<organism evidence="1 2">
    <name type="scientific">Paracoccus mutanolyticus</name>
    <dbReference type="NCBI Taxonomy" id="1499308"/>
    <lineage>
        <taxon>Bacteria</taxon>
        <taxon>Pseudomonadati</taxon>
        <taxon>Pseudomonadota</taxon>
        <taxon>Alphaproteobacteria</taxon>
        <taxon>Rhodobacterales</taxon>
        <taxon>Paracoccaceae</taxon>
        <taxon>Paracoccus</taxon>
    </lineage>
</organism>
<proteinExistence type="predicted"/>
<reference evidence="1 2" key="1">
    <citation type="submission" date="2018-06" db="EMBL/GenBank/DDBJ databases">
        <title>Complete genome sequence of Paracoccus mutanolyticus strain RSP-02 isolated from cellulosic waste.</title>
        <authorList>
            <person name="Amrutha R.N."/>
            <person name="Shrivastav A."/>
            <person name="Buddana S.K."/>
            <person name="Deshpande U."/>
            <person name="Prakasham R.S."/>
        </authorList>
    </citation>
    <scope>NUCLEOTIDE SEQUENCE [LARGE SCALE GENOMIC DNA]</scope>
    <source>
        <strain evidence="1 2">RSP-02</strain>
    </source>
</reference>
<keyword evidence="2" id="KW-1185">Reference proteome</keyword>
<name>A0ABM6WP93_9RHOB</name>
<evidence type="ECO:0000313" key="2">
    <source>
        <dbReference type="Proteomes" id="UP000249922"/>
    </source>
</evidence>
<protein>
    <submittedName>
        <fullName evidence="1">Uncharacterized protein</fullName>
    </submittedName>
</protein>